<feature type="domain" description="2Fe-2S ferredoxin-type" evidence="14">
    <location>
        <begin position="1"/>
        <end position="78"/>
    </location>
</feature>
<evidence type="ECO:0000256" key="5">
    <source>
        <dbReference type="ARBA" id="ARBA00022714"/>
    </source>
</evidence>
<dbReference type="InterPro" id="IPR017900">
    <property type="entry name" value="4Fe4S_Fe_S_CS"/>
</dbReference>
<keyword evidence="4" id="KW-0004">4Fe-4S</keyword>
<keyword evidence="6" id="KW-0479">Metal-binding</keyword>
<proteinExistence type="inferred from homology"/>
<dbReference type="InterPro" id="IPR050340">
    <property type="entry name" value="Cytosolic_Fe-S_CAF"/>
</dbReference>
<dbReference type="Gene3D" id="4.10.260.20">
    <property type="entry name" value="Iron hydrogenase, small subunit"/>
    <property type="match status" value="1"/>
</dbReference>
<evidence type="ECO:0000256" key="13">
    <source>
        <dbReference type="ARBA" id="ARBA00034078"/>
    </source>
</evidence>
<evidence type="ECO:0000256" key="9">
    <source>
        <dbReference type="ARBA" id="ARBA00023004"/>
    </source>
</evidence>
<comment type="similarity">
    <text evidence="3">Belongs to the complex I 75 kDa subunit family.</text>
</comment>
<accession>A0AA48GYM5</accession>
<comment type="cofactor">
    <cofactor evidence="13">
        <name>[2Fe-2S] cluster</name>
        <dbReference type="ChEBI" id="CHEBI:190135"/>
    </cofactor>
</comment>
<dbReference type="InterPro" id="IPR001041">
    <property type="entry name" value="2Fe-2S_ferredoxin-type"/>
</dbReference>
<dbReference type="InterPro" id="IPR013352">
    <property type="entry name" value="Fe_hydrogenase_subset"/>
</dbReference>
<keyword evidence="5" id="KW-0001">2Fe-2S</keyword>
<dbReference type="GO" id="GO:0008901">
    <property type="term" value="F:ferredoxin hydrogenase activity"/>
    <property type="evidence" value="ECO:0007669"/>
    <property type="project" value="InterPro"/>
</dbReference>
<dbReference type="FunFam" id="3.10.20.740:FF:000004">
    <property type="entry name" value="NADH-quinone oxidoreductase"/>
    <property type="match status" value="1"/>
</dbReference>
<dbReference type="PROSITE" id="PS00198">
    <property type="entry name" value="4FE4S_FER_1"/>
    <property type="match status" value="1"/>
</dbReference>
<evidence type="ECO:0000259" key="15">
    <source>
        <dbReference type="PROSITE" id="PS51379"/>
    </source>
</evidence>
<evidence type="ECO:0000256" key="12">
    <source>
        <dbReference type="ARBA" id="ARBA00023136"/>
    </source>
</evidence>
<evidence type="ECO:0000259" key="16">
    <source>
        <dbReference type="PROSITE" id="PS51839"/>
    </source>
</evidence>
<evidence type="ECO:0000256" key="2">
    <source>
        <dbReference type="ARBA" id="ARBA00004370"/>
    </source>
</evidence>
<name>A0AA48GYM5_9BACT</name>
<sequence length="573" mass="62667">MLTLEANGQNLEAKKGDTILQALKRGGIHVPTLCHMEGLLPSGTCRMCVVEVEGMPGLTPACSYPAADGMKIRTSTPAVLRTRKAIVELLLANHPDDCLYCARNGKCDLASLARENGVRQRVFRGARKRKEKDISSPSIIRDPEKCILCGKCVRTCEEIQGVSAIDFVNRGSRAFVGTAFDEGMNVSACINCGQCILVCPTAALTERSYVDEVLRLLADPGKTVVVQHAPAVSVSIAEEFGIRPGTDIDGQMVAALRRIGFDRVFDTSFTADLTIMEEGSELLKRVKEGGPLPMFTSCSPGWIKFMEQFYPELLPNLSTCKSPQQMMGAVIKSFWAKRENLDPKDIVSVSIMPCTAKKFECSRPEMGRDYVPDVDYVLTTRELADLLRIKGIDPGTLDPEGADSPFGERSSAGKLFGASGGVMEAAIRSAYFLLTGDEMKDYRIQDLRGMKGSKELRVKADGVELGAAVVSSLGQARKLMEEIKAGRKDLQFVEVMTCPGGCINGGGQPIGADPEAVKARMAALYQIDREDTLRVSHKNSQVQRLYQEFLGEPLGPLSHELLHTRYQKRDVMR</sequence>
<dbReference type="PROSITE" id="PS51379">
    <property type="entry name" value="4FE4S_FER_2"/>
    <property type="match status" value="2"/>
</dbReference>
<evidence type="ECO:0000313" key="18">
    <source>
        <dbReference type="Proteomes" id="UP001228113"/>
    </source>
</evidence>
<evidence type="ECO:0000256" key="10">
    <source>
        <dbReference type="ARBA" id="ARBA00023014"/>
    </source>
</evidence>
<keyword evidence="12" id="KW-0472">Membrane</keyword>
<keyword evidence="11" id="KW-0520">NAD</keyword>
<dbReference type="SMART" id="SM00902">
    <property type="entry name" value="Fe_hyd_SSU"/>
    <property type="match status" value="1"/>
</dbReference>
<dbReference type="Proteomes" id="UP001228113">
    <property type="component" value="Chromosome"/>
</dbReference>
<dbReference type="InterPro" id="IPR003149">
    <property type="entry name" value="Fe_hydrogenase_ssu"/>
</dbReference>
<dbReference type="SUPFAM" id="SSF54292">
    <property type="entry name" value="2Fe-2S ferredoxin-like"/>
    <property type="match status" value="1"/>
</dbReference>
<dbReference type="SMART" id="SM00929">
    <property type="entry name" value="NADH-G_4Fe-4S_3"/>
    <property type="match status" value="1"/>
</dbReference>
<protein>
    <submittedName>
        <fullName evidence="17">Ferredoxin</fullName>
    </submittedName>
</protein>
<evidence type="ECO:0000313" key="17">
    <source>
        <dbReference type="EMBL" id="BDU76815.1"/>
    </source>
</evidence>
<dbReference type="Pfam" id="PF02906">
    <property type="entry name" value="Fe_hyd_lg_C"/>
    <property type="match status" value="1"/>
</dbReference>
<evidence type="ECO:0000259" key="14">
    <source>
        <dbReference type="PROSITE" id="PS51085"/>
    </source>
</evidence>
<dbReference type="PROSITE" id="PS51839">
    <property type="entry name" value="4FE4S_HC3"/>
    <property type="match status" value="1"/>
</dbReference>
<feature type="domain" description="4Fe-4S ferredoxin-type" evidence="15">
    <location>
        <begin position="137"/>
        <end position="167"/>
    </location>
</feature>
<dbReference type="Gene3D" id="3.30.70.20">
    <property type="match status" value="1"/>
</dbReference>
<dbReference type="InterPro" id="IPR049830">
    <property type="entry name" value="HndD"/>
</dbReference>
<dbReference type="RefSeq" id="WP_243332393.1">
    <property type="nucleotide sequence ID" value="NZ_AP027081.1"/>
</dbReference>
<dbReference type="AlphaFoldDB" id="A0AA48GYM5"/>
<dbReference type="InterPro" id="IPR009016">
    <property type="entry name" value="Fe_hydrogenase"/>
</dbReference>
<dbReference type="Gene3D" id="3.40.950.10">
    <property type="entry name" value="Fe-only Hydrogenase (Larger Subunit), Chain L, domain 3"/>
    <property type="match status" value="1"/>
</dbReference>
<dbReference type="FunFam" id="3.30.70.20:FF:000035">
    <property type="entry name" value="Iron hydrogenase 1"/>
    <property type="match status" value="1"/>
</dbReference>
<dbReference type="GO" id="GO:0016020">
    <property type="term" value="C:membrane"/>
    <property type="evidence" value="ECO:0007669"/>
    <property type="project" value="UniProtKB-SubCell"/>
</dbReference>
<dbReference type="InterPro" id="IPR019574">
    <property type="entry name" value="NADH_UbQ_OxRdtase_Gsu_4Fe4S-bd"/>
</dbReference>
<dbReference type="GO" id="GO:0051537">
    <property type="term" value="F:2 iron, 2 sulfur cluster binding"/>
    <property type="evidence" value="ECO:0007669"/>
    <property type="project" value="UniProtKB-KW"/>
</dbReference>
<dbReference type="InterPro" id="IPR036991">
    <property type="entry name" value="Fe_hydrogenase_ssu_sf"/>
</dbReference>
<dbReference type="InterPro" id="IPR036010">
    <property type="entry name" value="2Fe-2S_ferredoxin-like_sf"/>
</dbReference>
<keyword evidence="9" id="KW-0408">Iron</keyword>
<dbReference type="Pfam" id="PF10588">
    <property type="entry name" value="NADH-G_4Fe-4S_3"/>
    <property type="match status" value="1"/>
</dbReference>
<dbReference type="PROSITE" id="PS51085">
    <property type="entry name" value="2FE2S_FER_2"/>
    <property type="match status" value="1"/>
</dbReference>
<comment type="subcellular location">
    <subcellularLocation>
        <location evidence="2">Membrane</location>
    </subcellularLocation>
</comment>
<dbReference type="SUPFAM" id="SSF53920">
    <property type="entry name" value="Fe-only hydrogenase"/>
    <property type="match status" value="1"/>
</dbReference>
<keyword evidence="18" id="KW-1185">Reference proteome</keyword>
<feature type="domain" description="4Fe-4S His(Cys)3-ligated-type" evidence="16">
    <location>
        <begin position="78"/>
        <end position="117"/>
    </location>
</feature>
<keyword evidence="7" id="KW-0677">Repeat</keyword>
<dbReference type="SUPFAM" id="SSF54862">
    <property type="entry name" value="4Fe-4S ferredoxins"/>
    <property type="match status" value="1"/>
</dbReference>
<dbReference type="Pfam" id="PF13510">
    <property type="entry name" value="Fer2_4"/>
    <property type="match status" value="1"/>
</dbReference>
<dbReference type="NCBIfam" id="NF040763">
    <property type="entry name" value="FeFe_hydrog_A6"/>
    <property type="match status" value="1"/>
</dbReference>
<dbReference type="Gene3D" id="3.40.50.1780">
    <property type="match status" value="1"/>
</dbReference>
<dbReference type="InterPro" id="IPR004108">
    <property type="entry name" value="Fe_hydrogenase_lsu_C"/>
</dbReference>
<evidence type="ECO:0000256" key="4">
    <source>
        <dbReference type="ARBA" id="ARBA00022485"/>
    </source>
</evidence>
<evidence type="ECO:0000256" key="7">
    <source>
        <dbReference type="ARBA" id="ARBA00022737"/>
    </source>
</evidence>
<dbReference type="GO" id="GO:0051539">
    <property type="term" value="F:4 iron, 4 sulfur cluster binding"/>
    <property type="evidence" value="ECO:0007669"/>
    <property type="project" value="UniProtKB-KW"/>
</dbReference>
<evidence type="ECO:0000256" key="11">
    <source>
        <dbReference type="ARBA" id="ARBA00023027"/>
    </source>
</evidence>
<keyword evidence="8" id="KW-1278">Translocase</keyword>
<gene>
    <name evidence="17" type="ORF">METESE_17730</name>
</gene>
<dbReference type="NCBIfam" id="TIGR02512">
    <property type="entry name" value="FeFe_hydrog_A"/>
    <property type="match status" value="1"/>
</dbReference>
<keyword evidence="10" id="KW-0411">Iron-sulfur</keyword>
<dbReference type="CDD" id="cd00207">
    <property type="entry name" value="fer2"/>
    <property type="match status" value="1"/>
</dbReference>
<dbReference type="InterPro" id="IPR017896">
    <property type="entry name" value="4Fe4S_Fe-S-bd"/>
</dbReference>
<comment type="cofactor">
    <cofactor evidence="1">
        <name>[4Fe-4S] cluster</name>
        <dbReference type="ChEBI" id="CHEBI:49883"/>
    </cofactor>
</comment>
<dbReference type="KEGG" id="msea:METESE_17730"/>
<organism evidence="17 18">
    <name type="scientific">Mesoterricola sediminis</name>
    <dbReference type="NCBI Taxonomy" id="2927980"/>
    <lineage>
        <taxon>Bacteria</taxon>
        <taxon>Pseudomonadati</taxon>
        <taxon>Acidobacteriota</taxon>
        <taxon>Holophagae</taxon>
        <taxon>Holophagales</taxon>
        <taxon>Holophagaceae</taxon>
        <taxon>Mesoterricola</taxon>
    </lineage>
</organism>
<evidence type="ECO:0000256" key="8">
    <source>
        <dbReference type="ARBA" id="ARBA00022967"/>
    </source>
</evidence>
<evidence type="ECO:0000256" key="1">
    <source>
        <dbReference type="ARBA" id="ARBA00001966"/>
    </source>
</evidence>
<dbReference type="GO" id="GO:0005506">
    <property type="term" value="F:iron ion binding"/>
    <property type="evidence" value="ECO:0007669"/>
    <property type="project" value="InterPro"/>
</dbReference>
<dbReference type="PANTHER" id="PTHR11615">
    <property type="entry name" value="NITRATE, FORMATE, IRON DEHYDROGENASE"/>
    <property type="match status" value="1"/>
</dbReference>
<dbReference type="Gene3D" id="3.10.20.740">
    <property type="match status" value="1"/>
</dbReference>
<feature type="domain" description="4Fe-4S ferredoxin-type" evidence="15">
    <location>
        <begin position="180"/>
        <end position="209"/>
    </location>
</feature>
<reference evidence="17" key="1">
    <citation type="journal article" date="2023" name="Int. J. Syst. Evol. Microbiol.">
        <title>Mesoterricola silvestris gen. nov., sp. nov., Mesoterricola sediminis sp. nov., Geothrix oryzae sp. nov., Geothrix edaphica sp. nov., Geothrix rubra sp. nov., and Geothrix limicola sp. nov., six novel members of Acidobacteriota isolated from soils.</title>
        <authorList>
            <person name="Itoh H."/>
            <person name="Sugisawa Y."/>
            <person name="Mise K."/>
            <person name="Xu Z."/>
            <person name="Kuniyasu M."/>
            <person name="Ushijima N."/>
            <person name="Kawano K."/>
            <person name="Kobayashi E."/>
            <person name="Shiratori Y."/>
            <person name="Masuda Y."/>
            <person name="Senoo K."/>
        </authorList>
    </citation>
    <scope>NUCLEOTIDE SEQUENCE</scope>
    <source>
        <strain evidence="17">W786</strain>
    </source>
</reference>
<evidence type="ECO:0000256" key="3">
    <source>
        <dbReference type="ARBA" id="ARBA00005404"/>
    </source>
</evidence>
<evidence type="ECO:0000256" key="6">
    <source>
        <dbReference type="ARBA" id="ARBA00022723"/>
    </source>
</evidence>
<dbReference type="Pfam" id="PF12838">
    <property type="entry name" value="Fer4_7"/>
    <property type="match status" value="1"/>
</dbReference>
<dbReference type="Pfam" id="PF02256">
    <property type="entry name" value="Fe_hyd_SSU"/>
    <property type="match status" value="1"/>
</dbReference>
<dbReference type="EMBL" id="AP027081">
    <property type="protein sequence ID" value="BDU76815.1"/>
    <property type="molecule type" value="Genomic_DNA"/>
</dbReference>